<dbReference type="Gene3D" id="1.10.510.10">
    <property type="entry name" value="Transferase(Phosphotransferase) domain 1"/>
    <property type="match status" value="1"/>
</dbReference>
<dbReference type="Pfam" id="PF00069">
    <property type="entry name" value="Pkinase"/>
    <property type="match status" value="1"/>
</dbReference>
<dbReference type="GO" id="GO:0005524">
    <property type="term" value="F:ATP binding"/>
    <property type="evidence" value="ECO:0007669"/>
    <property type="project" value="UniProtKB-KW"/>
</dbReference>
<evidence type="ECO:0000256" key="6">
    <source>
        <dbReference type="ARBA" id="ARBA00022840"/>
    </source>
</evidence>
<dbReference type="GO" id="GO:0004674">
    <property type="term" value="F:protein serine/threonine kinase activity"/>
    <property type="evidence" value="ECO:0007669"/>
    <property type="project" value="UniProtKB-KW"/>
</dbReference>
<comment type="catalytic activity">
    <reaction evidence="7">
        <text>L-threonyl-[protein] + ATP = O-phospho-L-threonyl-[protein] + ADP + H(+)</text>
        <dbReference type="Rhea" id="RHEA:46608"/>
        <dbReference type="Rhea" id="RHEA-COMP:11060"/>
        <dbReference type="Rhea" id="RHEA-COMP:11605"/>
        <dbReference type="ChEBI" id="CHEBI:15378"/>
        <dbReference type="ChEBI" id="CHEBI:30013"/>
        <dbReference type="ChEBI" id="CHEBI:30616"/>
        <dbReference type="ChEBI" id="CHEBI:61977"/>
        <dbReference type="ChEBI" id="CHEBI:456216"/>
        <dbReference type="EC" id="2.7.11.1"/>
    </reaction>
</comment>
<reference evidence="10" key="2">
    <citation type="submission" date="2023-05" db="EMBL/GenBank/DDBJ databases">
        <authorList>
            <consortium name="Lawrence Berkeley National Laboratory"/>
            <person name="Steindorff A."/>
            <person name="Hensen N."/>
            <person name="Bonometti L."/>
            <person name="Westerberg I."/>
            <person name="Brannstrom I.O."/>
            <person name="Guillou S."/>
            <person name="Cros-Aarteil S."/>
            <person name="Calhoun S."/>
            <person name="Haridas S."/>
            <person name="Kuo A."/>
            <person name="Mondo S."/>
            <person name="Pangilinan J."/>
            <person name="Riley R."/>
            <person name="Labutti K."/>
            <person name="Andreopoulos B."/>
            <person name="Lipzen A."/>
            <person name="Chen C."/>
            <person name="Yanf M."/>
            <person name="Daum C."/>
            <person name="Ng V."/>
            <person name="Clum A."/>
            <person name="Ohm R."/>
            <person name="Martin F."/>
            <person name="Silar P."/>
            <person name="Natvig D."/>
            <person name="Lalanne C."/>
            <person name="Gautier V."/>
            <person name="Ament-Velasquez S.L."/>
            <person name="Kruys A."/>
            <person name="Hutchinson M.I."/>
            <person name="Powell A.J."/>
            <person name="Barry K."/>
            <person name="Miller A.N."/>
            <person name="Grigoriev I.V."/>
            <person name="Debuchy R."/>
            <person name="Gladieux P."/>
            <person name="Thoren M.H."/>
            <person name="Johannesson H."/>
        </authorList>
    </citation>
    <scope>NUCLEOTIDE SEQUENCE</scope>
    <source>
        <strain evidence="10">CBS 892.96</strain>
    </source>
</reference>
<keyword evidence="6" id="KW-0067">ATP-binding</keyword>
<evidence type="ECO:0000256" key="1">
    <source>
        <dbReference type="ARBA" id="ARBA00012513"/>
    </source>
</evidence>
<dbReference type="InterPro" id="IPR000719">
    <property type="entry name" value="Prot_kinase_dom"/>
</dbReference>
<comment type="catalytic activity">
    <reaction evidence="8">
        <text>L-seryl-[protein] + ATP = O-phospho-L-seryl-[protein] + ADP + H(+)</text>
        <dbReference type="Rhea" id="RHEA:17989"/>
        <dbReference type="Rhea" id="RHEA-COMP:9863"/>
        <dbReference type="Rhea" id="RHEA-COMP:11604"/>
        <dbReference type="ChEBI" id="CHEBI:15378"/>
        <dbReference type="ChEBI" id="CHEBI:29999"/>
        <dbReference type="ChEBI" id="CHEBI:30616"/>
        <dbReference type="ChEBI" id="CHEBI:83421"/>
        <dbReference type="ChEBI" id="CHEBI:456216"/>
        <dbReference type="EC" id="2.7.11.1"/>
    </reaction>
</comment>
<name>A0AAN6W4H8_9PEZI</name>
<keyword evidence="3" id="KW-0808">Transferase</keyword>
<feature type="domain" description="Protein kinase" evidence="9">
    <location>
        <begin position="199"/>
        <end position="570"/>
    </location>
</feature>
<keyword evidence="4" id="KW-0547">Nucleotide-binding</keyword>
<evidence type="ECO:0000256" key="2">
    <source>
        <dbReference type="ARBA" id="ARBA00022527"/>
    </source>
</evidence>
<dbReference type="SUPFAM" id="SSF56112">
    <property type="entry name" value="Protein kinase-like (PK-like)"/>
    <property type="match status" value="1"/>
</dbReference>
<evidence type="ECO:0000256" key="3">
    <source>
        <dbReference type="ARBA" id="ARBA00022679"/>
    </source>
</evidence>
<evidence type="ECO:0000313" key="11">
    <source>
        <dbReference type="Proteomes" id="UP001302321"/>
    </source>
</evidence>
<evidence type="ECO:0000256" key="4">
    <source>
        <dbReference type="ARBA" id="ARBA00022741"/>
    </source>
</evidence>
<accession>A0AAN6W4H8</accession>
<evidence type="ECO:0000256" key="5">
    <source>
        <dbReference type="ARBA" id="ARBA00022777"/>
    </source>
</evidence>
<evidence type="ECO:0000256" key="7">
    <source>
        <dbReference type="ARBA" id="ARBA00047899"/>
    </source>
</evidence>
<dbReference type="GO" id="GO:0005634">
    <property type="term" value="C:nucleus"/>
    <property type="evidence" value="ECO:0007669"/>
    <property type="project" value="TreeGrafter"/>
</dbReference>
<sequence length="614" mass="70589">MEYYRLILGQRTECARNQHVEQLLACAYPPIDTGSTTLFVDLQNTWPRLFFSKVAVIVKFSNDNVLKELLGCHCPDCESQRTRQRMTPEAARNAVLKSRISYDSVLVVALAVLVYLDKLQFFYRLASFPIARITSLDSVVRYLSSPEVLGLIETELGRKVFESALKDIISMFEPVIFEVEANGFCRRHHYSVNDRFPFIDTREPVIQGSFGTVVKFHIPEEYLHSSVKNIMDDRYRRSIRELDGNPQYRFVRKVVELHGQETLNTMEDTVAQLVAMLSEPAATNVITLLAFYTWKNSMYFVFPCLETDLYDLLRRKTVPGNIDKPTSLEGHAVRLSDHWLWQQMIGVACALSAIHTEMKGPYGKIKGRFIAAHFDLKPANILVTGEGVLKITDFGASVIHVTESLQDLSTPFRPGDPKYAAPESKPTGQMLEQAYNDGPEGEQYQVLLNYDVWALACVMTEVLVVLFDTEAEFLGPKKTAIDKFHRELTEKSKEERTRGTFLEGREVKPCVRNKLERFPKHERFSGDYPHQRYIQTVCDLVLDMFDSNNRHRPASIKVLERLNQADRDYRSDVENQRDPLSWAVRQRPLKHHNRSAFREVGWNVDGALRSFLEM</sequence>
<dbReference type="PROSITE" id="PS50011">
    <property type="entry name" value="PROTEIN_KINASE_DOM"/>
    <property type="match status" value="1"/>
</dbReference>
<dbReference type="SMART" id="SM00220">
    <property type="entry name" value="S_TKc"/>
    <property type="match status" value="1"/>
</dbReference>
<dbReference type="AlphaFoldDB" id="A0AAN6W4H8"/>
<organism evidence="10 11">
    <name type="scientific">Triangularia setosa</name>
    <dbReference type="NCBI Taxonomy" id="2587417"/>
    <lineage>
        <taxon>Eukaryota</taxon>
        <taxon>Fungi</taxon>
        <taxon>Dikarya</taxon>
        <taxon>Ascomycota</taxon>
        <taxon>Pezizomycotina</taxon>
        <taxon>Sordariomycetes</taxon>
        <taxon>Sordariomycetidae</taxon>
        <taxon>Sordariales</taxon>
        <taxon>Podosporaceae</taxon>
        <taxon>Triangularia</taxon>
    </lineage>
</organism>
<dbReference type="PANTHER" id="PTHR43671:SF98">
    <property type="entry name" value="SERINE_THREONINE-PROTEIN KINASE NEK11"/>
    <property type="match status" value="1"/>
</dbReference>
<proteinExistence type="predicted"/>
<evidence type="ECO:0000313" key="10">
    <source>
        <dbReference type="EMBL" id="KAK4175244.1"/>
    </source>
</evidence>
<dbReference type="InterPro" id="IPR011009">
    <property type="entry name" value="Kinase-like_dom_sf"/>
</dbReference>
<dbReference type="EMBL" id="MU866242">
    <property type="protein sequence ID" value="KAK4175244.1"/>
    <property type="molecule type" value="Genomic_DNA"/>
</dbReference>
<dbReference type="PANTHER" id="PTHR43671">
    <property type="entry name" value="SERINE/THREONINE-PROTEIN KINASE NEK"/>
    <property type="match status" value="1"/>
</dbReference>
<keyword evidence="11" id="KW-1185">Reference proteome</keyword>
<protein>
    <recommendedName>
        <fullName evidence="1">non-specific serine/threonine protein kinase</fullName>
        <ecNumber evidence="1">2.7.11.1</ecNumber>
    </recommendedName>
</protein>
<keyword evidence="5 10" id="KW-0418">Kinase</keyword>
<gene>
    <name evidence="10" type="ORF">QBC36DRAFT_190335</name>
</gene>
<evidence type="ECO:0000256" key="8">
    <source>
        <dbReference type="ARBA" id="ARBA00048679"/>
    </source>
</evidence>
<evidence type="ECO:0000259" key="9">
    <source>
        <dbReference type="PROSITE" id="PS50011"/>
    </source>
</evidence>
<dbReference type="Proteomes" id="UP001302321">
    <property type="component" value="Unassembled WGS sequence"/>
</dbReference>
<comment type="caution">
    <text evidence="10">The sequence shown here is derived from an EMBL/GenBank/DDBJ whole genome shotgun (WGS) entry which is preliminary data.</text>
</comment>
<keyword evidence="2" id="KW-0723">Serine/threonine-protein kinase</keyword>
<dbReference type="EC" id="2.7.11.1" evidence="1"/>
<reference evidence="10" key="1">
    <citation type="journal article" date="2023" name="Mol. Phylogenet. Evol.">
        <title>Genome-scale phylogeny and comparative genomics of the fungal order Sordariales.</title>
        <authorList>
            <person name="Hensen N."/>
            <person name="Bonometti L."/>
            <person name="Westerberg I."/>
            <person name="Brannstrom I.O."/>
            <person name="Guillou S."/>
            <person name="Cros-Aarteil S."/>
            <person name="Calhoun S."/>
            <person name="Haridas S."/>
            <person name="Kuo A."/>
            <person name="Mondo S."/>
            <person name="Pangilinan J."/>
            <person name="Riley R."/>
            <person name="LaButti K."/>
            <person name="Andreopoulos B."/>
            <person name="Lipzen A."/>
            <person name="Chen C."/>
            <person name="Yan M."/>
            <person name="Daum C."/>
            <person name="Ng V."/>
            <person name="Clum A."/>
            <person name="Steindorff A."/>
            <person name="Ohm R.A."/>
            <person name="Martin F."/>
            <person name="Silar P."/>
            <person name="Natvig D.O."/>
            <person name="Lalanne C."/>
            <person name="Gautier V."/>
            <person name="Ament-Velasquez S.L."/>
            <person name="Kruys A."/>
            <person name="Hutchinson M.I."/>
            <person name="Powell A.J."/>
            <person name="Barry K."/>
            <person name="Miller A.N."/>
            <person name="Grigoriev I.V."/>
            <person name="Debuchy R."/>
            <person name="Gladieux P."/>
            <person name="Hiltunen Thoren M."/>
            <person name="Johannesson H."/>
        </authorList>
    </citation>
    <scope>NUCLEOTIDE SEQUENCE</scope>
    <source>
        <strain evidence="10">CBS 892.96</strain>
    </source>
</reference>
<dbReference type="InterPro" id="IPR050660">
    <property type="entry name" value="NEK_Ser/Thr_kinase"/>
</dbReference>